<feature type="compositionally biased region" description="Low complexity" evidence="1">
    <location>
        <begin position="179"/>
        <end position="241"/>
    </location>
</feature>
<reference evidence="3 4" key="1">
    <citation type="journal article" date="2018" name="Microb. Genom.">
        <title>Expanding an expanded genome: long-read sequencing of Trypanosoma cruzi.</title>
        <authorList>
            <person name="Berna L."/>
            <person name="Rodriguez M."/>
            <person name="Chiribao M.L."/>
            <person name="Parodi-Talice A."/>
            <person name="Pita S."/>
            <person name="Rijo G."/>
            <person name="Alvarez-Valin F."/>
            <person name="Robello C."/>
        </authorList>
    </citation>
    <scope>NUCLEOTIDE SEQUENCE [LARGE SCALE GENOMIC DNA]</scope>
    <source>
        <strain evidence="3 4">TCC</strain>
    </source>
</reference>
<feature type="region of interest" description="Disordered" evidence="1">
    <location>
        <begin position="32"/>
        <end position="255"/>
    </location>
</feature>
<feature type="compositionally biased region" description="Polar residues" evidence="1">
    <location>
        <begin position="135"/>
        <end position="163"/>
    </location>
</feature>
<evidence type="ECO:0000313" key="4">
    <source>
        <dbReference type="Proteomes" id="UP000246078"/>
    </source>
</evidence>
<sequence>MTTPKMLTCRLLCALLVLALCCCPSACVTENSEEQDNDSSISELPAPNDADTSRRSDLTVTGPPTSSSTGMNVTLAHPSEKAVPPGIPGLVEGTVEITEDDAAQSHGTSGLQLAEGPAKTLQEQATISGAGGKGPSSQPSTGKTQIVKPTSQGSSAGTDVPGSSGTGGPETIPKQGAVGSDASESPGGSASPAAASSSVTGTVSAQSQKENAPTTTTTTTTKAPTTTTTTTTEAPTTTTTTRAPSLLRESDGSLSSSAWVCAPLLLAVSALAYTTLG</sequence>
<feature type="chain" id="PRO_5016085697" evidence="2">
    <location>
        <begin position="28"/>
        <end position="277"/>
    </location>
</feature>
<keyword evidence="2" id="KW-0732">Signal</keyword>
<evidence type="ECO:0000256" key="2">
    <source>
        <dbReference type="SAM" id="SignalP"/>
    </source>
</evidence>
<organism evidence="3 4">
    <name type="scientific">Trypanosoma cruzi</name>
    <dbReference type="NCBI Taxonomy" id="5693"/>
    <lineage>
        <taxon>Eukaryota</taxon>
        <taxon>Discoba</taxon>
        <taxon>Euglenozoa</taxon>
        <taxon>Kinetoplastea</taxon>
        <taxon>Metakinetoplastina</taxon>
        <taxon>Trypanosomatida</taxon>
        <taxon>Trypanosomatidae</taxon>
        <taxon>Trypanosoma</taxon>
        <taxon>Schizotrypanum</taxon>
    </lineage>
</organism>
<dbReference type="VEuPathDB" id="TriTrypDB:C3747_34g177"/>
<dbReference type="VEuPathDB" id="TriTrypDB:TcYC6_0153900"/>
<dbReference type="VEuPathDB" id="TriTrypDB:TcCL_Unassigned04949"/>
<dbReference type="VEuPathDB" id="TriTrypDB:TcCLB.506893.10"/>
<gene>
    <name evidence="3" type="ORF">C3747_34g177</name>
</gene>
<dbReference type="InterPro" id="IPR000458">
    <property type="entry name" value="Tryp_mucin"/>
</dbReference>
<feature type="compositionally biased region" description="Low complexity" evidence="1">
    <location>
        <begin position="61"/>
        <end position="70"/>
    </location>
</feature>
<proteinExistence type="predicted"/>
<dbReference type="VEuPathDB" id="TriTrypDB:TcCLB.509493.80"/>
<comment type="caution">
    <text evidence="3">The sequence shown here is derived from an EMBL/GenBank/DDBJ whole genome shotgun (WGS) entry which is preliminary data.</text>
</comment>
<dbReference type="EMBL" id="PRFC01000034">
    <property type="protein sequence ID" value="PWV14724.1"/>
    <property type="molecule type" value="Genomic_DNA"/>
</dbReference>
<dbReference type="Proteomes" id="UP000246078">
    <property type="component" value="Unassembled WGS sequence"/>
</dbReference>
<name>A0A2V2X7P0_TRYCR</name>
<evidence type="ECO:0000256" key="1">
    <source>
        <dbReference type="SAM" id="MobiDB-lite"/>
    </source>
</evidence>
<dbReference type="AlphaFoldDB" id="A0A2V2X7P0"/>
<protein>
    <submittedName>
        <fullName evidence="3">Putative mucin TcMUCII</fullName>
    </submittedName>
</protein>
<evidence type="ECO:0000313" key="3">
    <source>
        <dbReference type="EMBL" id="PWV14724.1"/>
    </source>
</evidence>
<accession>A0A2V2X7P0</accession>
<dbReference type="Pfam" id="PF01456">
    <property type="entry name" value="Mucin"/>
    <property type="match status" value="2"/>
</dbReference>
<feature type="signal peptide" evidence="2">
    <location>
        <begin position="1"/>
        <end position="27"/>
    </location>
</feature>